<evidence type="ECO:0000256" key="1">
    <source>
        <dbReference type="SAM" id="MobiDB-lite"/>
    </source>
</evidence>
<organism evidence="2 3">
    <name type="scientific">Reticulomyxa filosa</name>
    <dbReference type="NCBI Taxonomy" id="46433"/>
    <lineage>
        <taxon>Eukaryota</taxon>
        <taxon>Sar</taxon>
        <taxon>Rhizaria</taxon>
        <taxon>Retaria</taxon>
        <taxon>Foraminifera</taxon>
        <taxon>Monothalamids</taxon>
        <taxon>Reticulomyxidae</taxon>
        <taxon>Reticulomyxa</taxon>
    </lineage>
</organism>
<evidence type="ECO:0000313" key="2">
    <source>
        <dbReference type="EMBL" id="ETO02757.1"/>
    </source>
</evidence>
<keyword evidence="3" id="KW-1185">Reference proteome</keyword>
<protein>
    <submittedName>
        <fullName evidence="2">Uncharacterized protein</fullName>
    </submittedName>
</protein>
<proteinExistence type="predicted"/>
<name>X6LNN5_RETFI</name>
<feature type="region of interest" description="Disordered" evidence="1">
    <location>
        <begin position="65"/>
        <end position="84"/>
    </location>
</feature>
<sequence>MERSGISHSNNVDILKMGASSNETIFLDPQIHERPNKMSWQWNKRCQSATNSSWYLIPRTSIKESKEKKEYEKEEAETTQSKTEDGLKSFLKNAMCVVESAFSLFLFNLSM</sequence>
<gene>
    <name evidence="2" type="ORF">RFI_34656</name>
</gene>
<accession>X6LNN5</accession>
<evidence type="ECO:0000313" key="3">
    <source>
        <dbReference type="Proteomes" id="UP000023152"/>
    </source>
</evidence>
<dbReference type="Proteomes" id="UP000023152">
    <property type="component" value="Unassembled WGS sequence"/>
</dbReference>
<comment type="caution">
    <text evidence="2">The sequence shown here is derived from an EMBL/GenBank/DDBJ whole genome shotgun (WGS) entry which is preliminary data.</text>
</comment>
<dbReference type="AlphaFoldDB" id="X6LNN5"/>
<reference evidence="2 3" key="1">
    <citation type="journal article" date="2013" name="Curr. Biol.">
        <title>The Genome of the Foraminiferan Reticulomyxa filosa.</title>
        <authorList>
            <person name="Glockner G."/>
            <person name="Hulsmann N."/>
            <person name="Schleicher M."/>
            <person name="Noegel A.A."/>
            <person name="Eichinger L."/>
            <person name="Gallinger C."/>
            <person name="Pawlowski J."/>
            <person name="Sierra R."/>
            <person name="Euteneuer U."/>
            <person name="Pillet L."/>
            <person name="Moustafa A."/>
            <person name="Platzer M."/>
            <person name="Groth M."/>
            <person name="Szafranski K."/>
            <person name="Schliwa M."/>
        </authorList>
    </citation>
    <scope>NUCLEOTIDE SEQUENCE [LARGE SCALE GENOMIC DNA]</scope>
</reference>
<dbReference type="EMBL" id="ASPP01034980">
    <property type="protein sequence ID" value="ETO02757.1"/>
    <property type="molecule type" value="Genomic_DNA"/>
</dbReference>